<evidence type="ECO:0000256" key="2">
    <source>
        <dbReference type="ARBA" id="ARBA00012417"/>
    </source>
</evidence>
<dbReference type="NCBIfam" id="NF011540">
    <property type="entry name" value="PRK14975.1-4"/>
    <property type="match status" value="1"/>
</dbReference>
<dbReference type="AlphaFoldDB" id="C4FHK1"/>
<dbReference type="Pfam" id="PF01612">
    <property type="entry name" value="DNA_pol_A_exo1"/>
    <property type="match status" value="1"/>
</dbReference>
<evidence type="ECO:0000256" key="1">
    <source>
        <dbReference type="ARBA" id="ARBA00007705"/>
    </source>
</evidence>
<protein>
    <recommendedName>
        <fullName evidence="3">DNA polymerase I</fullName>
        <ecNumber evidence="2">2.7.7.7</ecNumber>
    </recommendedName>
</protein>
<reference evidence="12 13" key="1">
    <citation type="submission" date="2009-04" db="EMBL/GenBank/DDBJ databases">
        <authorList>
            <person name="Reysenbach A.-L."/>
            <person name="Heidelberg J.F."/>
            <person name="Nelson W.C."/>
        </authorList>
    </citation>
    <scope>NUCLEOTIDE SEQUENCE [LARGE SCALE GENOMIC DNA]</scope>
    <source>
        <strain evidence="12 13">SS-5</strain>
    </source>
</reference>
<evidence type="ECO:0000256" key="3">
    <source>
        <dbReference type="ARBA" id="ARBA00020311"/>
    </source>
</evidence>
<dbReference type="PROSITE" id="PS00447">
    <property type="entry name" value="DNA_POLYMERASE_A"/>
    <property type="match status" value="1"/>
</dbReference>
<feature type="domain" description="3'-5' exonuclease" evidence="10">
    <location>
        <begin position="3"/>
        <end position="179"/>
    </location>
</feature>
<dbReference type="SMART" id="SM00474">
    <property type="entry name" value="35EXOc"/>
    <property type="match status" value="1"/>
</dbReference>
<keyword evidence="4 12" id="KW-0808">Transferase</keyword>
<evidence type="ECO:0000256" key="6">
    <source>
        <dbReference type="ARBA" id="ARBA00022705"/>
    </source>
</evidence>
<keyword evidence="7" id="KW-0239">DNA-directed DNA polymerase</keyword>
<dbReference type="Proteomes" id="UP000005540">
    <property type="component" value="Unassembled WGS sequence"/>
</dbReference>
<dbReference type="Gene3D" id="1.10.150.20">
    <property type="entry name" value="5' to 3' exonuclease, C-terminal subdomain"/>
    <property type="match status" value="1"/>
</dbReference>
<dbReference type="InterPro" id="IPR036397">
    <property type="entry name" value="RNaseH_sf"/>
</dbReference>
<dbReference type="CDD" id="cd08639">
    <property type="entry name" value="DNA_pol_A_Aquificae_like"/>
    <property type="match status" value="1"/>
</dbReference>
<dbReference type="SMART" id="SM00482">
    <property type="entry name" value="POLAc"/>
    <property type="match status" value="1"/>
</dbReference>
<evidence type="ECO:0000256" key="8">
    <source>
        <dbReference type="ARBA" id="ARBA00023125"/>
    </source>
</evidence>
<dbReference type="PANTHER" id="PTHR10133">
    <property type="entry name" value="DNA POLYMERASE I"/>
    <property type="match status" value="1"/>
</dbReference>
<organism evidence="12 13">
    <name type="scientific">Sulfurihydrogenibium yellowstonense SS-5</name>
    <dbReference type="NCBI Taxonomy" id="432331"/>
    <lineage>
        <taxon>Bacteria</taxon>
        <taxon>Pseudomonadati</taxon>
        <taxon>Aquificota</taxon>
        <taxon>Aquificia</taxon>
        <taxon>Aquificales</taxon>
        <taxon>Hydrogenothermaceae</taxon>
        <taxon>Sulfurihydrogenibium</taxon>
    </lineage>
</organism>
<dbReference type="InterPro" id="IPR043502">
    <property type="entry name" value="DNA/RNA_pol_sf"/>
</dbReference>
<dbReference type="InterPro" id="IPR019760">
    <property type="entry name" value="DNA-dir_DNA_pol_A_CS"/>
</dbReference>
<dbReference type="SUPFAM" id="SSF53098">
    <property type="entry name" value="Ribonuclease H-like"/>
    <property type="match status" value="1"/>
</dbReference>
<dbReference type="PANTHER" id="PTHR10133:SF27">
    <property type="entry name" value="DNA POLYMERASE NU"/>
    <property type="match status" value="1"/>
</dbReference>
<dbReference type="GO" id="GO:0003887">
    <property type="term" value="F:DNA-directed DNA polymerase activity"/>
    <property type="evidence" value="ECO:0007669"/>
    <property type="project" value="UniProtKB-KW"/>
</dbReference>
<comment type="catalytic activity">
    <reaction evidence="9">
        <text>DNA(n) + a 2'-deoxyribonucleoside 5'-triphosphate = DNA(n+1) + diphosphate</text>
        <dbReference type="Rhea" id="RHEA:22508"/>
        <dbReference type="Rhea" id="RHEA-COMP:17339"/>
        <dbReference type="Rhea" id="RHEA-COMP:17340"/>
        <dbReference type="ChEBI" id="CHEBI:33019"/>
        <dbReference type="ChEBI" id="CHEBI:61560"/>
        <dbReference type="ChEBI" id="CHEBI:173112"/>
        <dbReference type="EC" id="2.7.7.7"/>
    </reaction>
</comment>
<keyword evidence="6" id="KW-0235">DNA replication</keyword>
<keyword evidence="5 12" id="KW-0548">Nucleotidyltransferase</keyword>
<name>C4FHK1_9AQUI</name>
<evidence type="ECO:0000313" key="13">
    <source>
        <dbReference type="Proteomes" id="UP000005540"/>
    </source>
</evidence>
<dbReference type="Gene3D" id="3.30.420.10">
    <property type="entry name" value="Ribonuclease H-like superfamily/Ribonuclease H"/>
    <property type="match status" value="1"/>
</dbReference>
<evidence type="ECO:0000313" key="12">
    <source>
        <dbReference type="EMBL" id="EEP61435.1"/>
    </source>
</evidence>
<dbReference type="InterPro" id="IPR002562">
    <property type="entry name" value="3'-5'_exonuclease_dom"/>
</dbReference>
<keyword evidence="13" id="KW-1185">Reference proteome</keyword>
<dbReference type="Gene3D" id="3.30.70.370">
    <property type="match status" value="1"/>
</dbReference>
<comment type="similarity">
    <text evidence="1">Belongs to the DNA polymerase type-A family.</text>
</comment>
<evidence type="ECO:0000256" key="5">
    <source>
        <dbReference type="ARBA" id="ARBA00022695"/>
    </source>
</evidence>
<dbReference type="GO" id="GO:0006261">
    <property type="term" value="P:DNA-templated DNA replication"/>
    <property type="evidence" value="ECO:0007669"/>
    <property type="project" value="InterPro"/>
</dbReference>
<dbReference type="PRINTS" id="PR00868">
    <property type="entry name" value="DNAPOLI"/>
</dbReference>
<dbReference type="EMBL" id="ABZS01000002">
    <property type="protein sequence ID" value="EEP61435.1"/>
    <property type="molecule type" value="Genomic_DNA"/>
</dbReference>
<gene>
    <name evidence="12" type="ORF">SULYE_0029</name>
</gene>
<feature type="domain" description="DNA-directed DNA polymerase family A palm" evidence="11">
    <location>
        <begin position="348"/>
        <end position="548"/>
    </location>
</feature>
<dbReference type="EC" id="2.7.7.7" evidence="2"/>
<dbReference type="Pfam" id="PF00476">
    <property type="entry name" value="DNA_pol_A"/>
    <property type="match status" value="1"/>
</dbReference>
<evidence type="ECO:0000256" key="9">
    <source>
        <dbReference type="ARBA" id="ARBA00049244"/>
    </source>
</evidence>
<evidence type="ECO:0000259" key="11">
    <source>
        <dbReference type="SMART" id="SM00482"/>
    </source>
</evidence>
<comment type="caution">
    <text evidence="12">The sequence shown here is derived from an EMBL/GenBank/DDBJ whole genome shotgun (WGS) entry which is preliminary data.</text>
</comment>
<keyword evidence="8" id="KW-0238">DNA-binding</keyword>
<dbReference type="InterPro" id="IPR012337">
    <property type="entry name" value="RNaseH-like_sf"/>
</dbReference>
<proteinExistence type="inferred from homology"/>
<evidence type="ECO:0000256" key="4">
    <source>
        <dbReference type="ARBA" id="ARBA00022679"/>
    </source>
</evidence>
<dbReference type="InterPro" id="IPR002298">
    <property type="entry name" value="DNA_polymerase_A"/>
</dbReference>
<dbReference type="InterPro" id="IPR001098">
    <property type="entry name" value="DNA-dir_DNA_pol_A_palm_dom"/>
</dbReference>
<evidence type="ECO:0000259" key="10">
    <source>
        <dbReference type="SMART" id="SM00474"/>
    </source>
</evidence>
<dbReference type="GO" id="GO:0006302">
    <property type="term" value="P:double-strand break repair"/>
    <property type="evidence" value="ECO:0007669"/>
    <property type="project" value="TreeGrafter"/>
</dbReference>
<accession>C4FHK1</accession>
<sequence length="586" mass="67587">MDINYITQENQLESLKVLQDKPYLYLDTEVMIKDFENIDFFNDKIRLIQIGDEENTFVIDLLKINPEVVKNHIQNLIENKGIIGHNLKFDLKFLKTNLNILPKIVFDTMIASQILAKGDNSQRHSLSASAKRFVSLDVDKTYQKSPWWAKDLSPEQIEYAAKDIDALRHLFKEEKNQLNQDNLHKKASGETFKVFGVINPVAALEMAFLPALVEIELSGIPIDEEEAKKLLKQKELEFQADYMKFKIKTGADPFSPLQVVNYLTNKLKIKLPKTEKGSFSSQDVFLKDYEDIEEVRLLLKLRADKKIIDKIKEILQFTRNKRVYGEFKQIGAATGRMSSLRPNLQNIPKNLKYLFKPKEGYKFIVADYSQIELRIAAQYTKDENMITAFNEGKDLHKLTASIITGKSYDEITKEERQLAKAINFGLIYGMSPKSLIEYAKANYGVSINLQEAKKFHENYFKFYKSFKDWHDRVKEHLDKHRFTTLETLLGRKLIAYKFTDAVNYPIQGSGSDLLKMAVVFFFKERNDLDAKVVNLVHDEILVEVAANDIEKAKEVLSSSMEKAGKLILKDVPVAFEMVVSDSWSKE</sequence>
<dbReference type="GO" id="GO:0008408">
    <property type="term" value="F:3'-5' exonuclease activity"/>
    <property type="evidence" value="ECO:0007669"/>
    <property type="project" value="InterPro"/>
</dbReference>
<evidence type="ECO:0000256" key="7">
    <source>
        <dbReference type="ARBA" id="ARBA00022932"/>
    </source>
</evidence>
<dbReference type="SUPFAM" id="SSF56672">
    <property type="entry name" value="DNA/RNA polymerases"/>
    <property type="match status" value="1"/>
</dbReference>
<dbReference type="GO" id="GO:0003677">
    <property type="term" value="F:DNA binding"/>
    <property type="evidence" value="ECO:0007669"/>
    <property type="project" value="UniProtKB-KW"/>
</dbReference>